<gene>
    <name evidence="2" type="ORF">ERX35_000295</name>
</gene>
<protein>
    <submittedName>
        <fullName evidence="2">NAD(P)H-binding protein</fullName>
    </submittedName>
</protein>
<evidence type="ECO:0000313" key="2">
    <source>
        <dbReference type="EMBL" id="KAA1042356.1"/>
    </source>
</evidence>
<sequence length="310" mass="35749">MLNETEAVYMRPKVLLSGITGYIGSHLYKVLSGEMAVTAMSKYPEESLWTQGDIFNLEDVERAMEGIDFAVYFLDPTKRSSKTTEAKFSDLNAIAADNYARAAEKNQIKEIIYIAGATEDEETLKILRHYKTPVKVTTSKIRRKGIMAQDQTSKQDDVRVLVRYKLPQSWTLERFVTHYFNYYNDIVPKISNVEHQNGAYHLQACSNDLIILTQLTDVTNNDRQLFEISAGTLVKQSCDNKGRLEFRRLIDTNEVIVGINDYVPSMPKWFYQFCQSPFHQVTMHVFDVEMRIQAFNEEKTRGVVKSYTKD</sequence>
<comment type="caution">
    <text evidence="2">The sequence shown here is derived from an EMBL/GenBank/DDBJ whole genome shotgun (WGS) entry which is preliminary data.</text>
</comment>
<evidence type="ECO:0000313" key="3">
    <source>
        <dbReference type="Proteomes" id="UP000295735"/>
    </source>
</evidence>
<organism evidence="2 3">
    <name type="scientific">Macrococcus equipercicus</name>
    <dbReference type="NCBI Taxonomy" id="69967"/>
    <lineage>
        <taxon>Bacteria</taxon>
        <taxon>Bacillati</taxon>
        <taxon>Bacillota</taxon>
        <taxon>Bacilli</taxon>
        <taxon>Bacillales</taxon>
        <taxon>Staphylococcaceae</taxon>
        <taxon>Macrococcus</taxon>
    </lineage>
</organism>
<evidence type="ECO:0000259" key="1">
    <source>
        <dbReference type="Pfam" id="PF01370"/>
    </source>
</evidence>
<dbReference type="Gene3D" id="3.40.50.720">
    <property type="entry name" value="NAD(P)-binding Rossmann-like Domain"/>
    <property type="match status" value="1"/>
</dbReference>
<name>A0ABQ6RAZ6_9STAP</name>
<reference evidence="2 3" key="1">
    <citation type="submission" date="2019-09" db="EMBL/GenBank/DDBJ databases">
        <authorList>
            <person name="Mazhar S."/>
            <person name="Altermann E."/>
            <person name="Hill C."/>
            <person name="Mcauliffe O."/>
        </authorList>
    </citation>
    <scope>NUCLEOTIDE SEQUENCE [LARGE SCALE GENOMIC DNA]</scope>
    <source>
        <strain evidence="2 3">ATCC 51831</strain>
    </source>
</reference>
<dbReference type="InterPro" id="IPR001509">
    <property type="entry name" value="Epimerase_deHydtase"/>
</dbReference>
<dbReference type="SUPFAM" id="SSF51735">
    <property type="entry name" value="NAD(P)-binding Rossmann-fold domains"/>
    <property type="match status" value="1"/>
</dbReference>
<feature type="domain" description="NAD-dependent epimerase/dehydratase" evidence="1">
    <location>
        <begin position="14"/>
        <end position="115"/>
    </location>
</feature>
<dbReference type="Proteomes" id="UP000295735">
    <property type="component" value="Unassembled WGS sequence"/>
</dbReference>
<proteinExistence type="predicted"/>
<dbReference type="EMBL" id="SCWC02000001">
    <property type="protein sequence ID" value="KAA1042356.1"/>
    <property type="molecule type" value="Genomic_DNA"/>
</dbReference>
<dbReference type="Pfam" id="PF01370">
    <property type="entry name" value="Epimerase"/>
    <property type="match status" value="1"/>
</dbReference>
<dbReference type="InterPro" id="IPR036291">
    <property type="entry name" value="NAD(P)-bd_dom_sf"/>
</dbReference>
<accession>A0ABQ6RAZ6</accession>
<keyword evidence="3" id="KW-1185">Reference proteome</keyword>